<feature type="region of interest" description="Disordered" evidence="5">
    <location>
        <begin position="247"/>
        <end position="266"/>
    </location>
</feature>
<dbReference type="PANTHER" id="PTHR13131">
    <property type="entry name" value="CYSTINOSIN"/>
    <property type="match status" value="1"/>
</dbReference>
<feature type="transmembrane region" description="Helical" evidence="6">
    <location>
        <begin position="70"/>
        <end position="91"/>
    </location>
</feature>
<evidence type="ECO:0000256" key="2">
    <source>
        <dbReference type="ARBA" id="ARBA00022692"/>
    </source>
</evidence>
<dbReference type="Gene3D" id="1.20.1280.290">
    <property type="match status" value="1"/>
</dbReference>
<feature type="transmembrane region" description="Helical" evidence="6">
    <location>
        <begin position="47"/>
        <end position="64"/>
    </location>
</feature>
<comment type="caution">
    <text evidence="7">The sequence shown here is derived from an EMBL/GenBank/DDBJ whole genome shotgun (WGS) entry which is preliminary data.</text>
</comment>
<evidence type="ECO:0000256" key="1">
    <source>
        <dbReference type="ARBA" id="ARBA00004141"/>
    </source>
</evidence>
<feature type="transmembrane region" description="Helical" evidence="6">
    <location>
        <begin position="14"/>
        <end position="35"/>
    </location>
</feature>
<keyword evidence="8" id="KW-1185">Reference proteome</keyword>
<feature type="transmembrane region" description="Helical" evidence="6">
    <location>
        <begin position="156"/>
        <end position="174"/>
    </location>
</feature>
<gene>
    <name evidence="7" type="ORF">M9Y10_001265</name>
</gene>
<evidence type="ECO:0000256" key="6">
    <source>
        <dbReference type="SAM" id="Phobius"/>
    </source>
</evidence>
<dbReference type="InterPro" id="IPR005282">
    <property type="entry name" value="LC_transporter"/>
</dbReference>
<protein>
    <recommendedName>
        <fullName evidence="9">PQ loop repeat family protein</fullName>
    </recommendedName>
</protein>
<keyword evidence="4 6" id="KW-0472">Membrane</keyword>
<dbReference type="Pfam" id="PF04193">
    <property type="entry name" value="PQ-loop"/>
    <property type="match status" value="1"/>
</dbReference>
<reference evidence="7 8" key="1">
    <citation type="submission" date="2024-04" db="EMBL/GenBank/DDBJ databases">
        <title>Tritrichomonas musculus Genome.</title>
        <authorList>
            <person name="Alves-Ferreira E."/>
            <person name="Grigg M."/>
            <person name="Lorenzi H."/>
            <person name="Galac M."/>
        </authorList>
    </citation>
    <scope>NUCLEOTIDE SEQUENCE [LARGE SCALE GENOMIC DNA]</scope>
    <source>
        <strain evidence="7 8">EAF2021</strain>
    </source>
</reference>
<feature type="compositionally biased region" description="Basic and acidic residues" evidence="5">
    <location>
        <begin position="253"/>
        <end position="266"/>
    </location>
</feature>
<evidence type="ECO:0000256" key="4">
    <source>
        <dbReference type="ARBA" id="ARBA00023136"/>
    </source>
</evidence>
<evidence type="ECO:0000256" key="5">
    <source>
        <dbReference type="SAM" id="MobiDB-lite"/>
    </source>
</evidence>
<dbReference type="EMBL" id="JAPFFF010000001">
    <property type="protein sequence ID" value="KAK8898970.1"/>
    <property type="molecule type" value="Genomic_DNA"/>
</dbReference>
<evidence type="ECO:0008006" key="9">
    <source>
        <dbReference type="Google" id="ProtNLM"/>
    </source>
</evidence>
<accession>A0ABR2L9Q8</accession>
<organism evidence="7 8">
    <name type="scientific">Tritrichomonas musculus</name>
    <dbReference type="NCBI Taxonomy" id="1915356"/>
    <lineage>
        <taxon>Eukaryota</taxon>
        <taxon>Metamonada</taxon>
        <taxon>Parabasalia</taxon>
        <taxon>Tritrichomonadida</taxon>
        <taxon>Tritrichomonadidae</taxon>
        <taxon>Tritrichomonas</taxon>
    </lineage>
</organism>
<evidence type="ECO:0000313" key="8">
    <source>
        <dbReference type="Proteomes" id="UP001470230"/>
    </source>
</evidence>
<dbReference type="InterPro" id="IPR006603">
    <property type="entry name" value="PQ-loop_rpt"/>
</dbReference>
<evidence type="ECO:0000256" key="3">
    <source>
        <dbReference type="ARBA" id="ARBA00022989"/>
    </source>
</evidence>
<keyword evidence="2 6" id="KW-0812">Transmembrane</keyword>
<keyword evidence="3 6" id="KW-1133">Transmembrane helix</keyword>
<evidence type="ECO:0000313" key="7">
    <source>
        <dbReference type="EMBL" id="KAK8898970.1"/>
    </source>
</evidence>
<dbReference type="Proteomes" id="UP001470230">
    <property type="component" value="Unassembled WGS sequence"/>
</dbReference>
<feature type="transmembrane region" description="Helical" evidence="6">
    <location>
        <begin position="180"/>
        <end position="200"/>
    </location>
</feature>
<dbReference type="PANTHER" id="PTHR13131:SF7">
    <property type="entry name" value="TRANSMEMBRANE PROTEIN"/>
    <property type="match status" value="1"/>
</dbReference>
<name>A0ABR2L9Q8_9EUKA</name>
<feature type="transmembrane region" description="Helical" evidence="6">
    <location>
        <begin position="98"/>
        <end position="119"/>
    </location>
</feature>
<sequence>MGCGFSTRDDLACWFGNLSAFIYFLCNFPQLYLNFKRRSTKGFSNTFVIMKIFGLSFLVANSAVEELPFPIQLAGILLLFTSVISTIQIAVYNRYYSFLLWLSLPFIILIISYSCPNTIEYSKWINPAISLISYIPLLSTCISERTTYGISVFAQHLNFIGSIFGLLMCQISSFCGFVNWVFYFIGIVQASLVYFVALYFGEMRLFDSANNDAGPNADMLNLMHSVSEQTNSISQIDNSNQDIIDINVEESENEKKSDNEEEKTGV</sequence>
<proteinExistence type="predicted"/>
<comment type="subcellular location">
    <subcellularLocation>
        <location evidence="1">Membrane</location>
        <topology evidence="1">Multi-pass membrane protein</topology>
    </subcellularLocation>
</comment>